<sequence>MLRTGLCVGILLLPLWLMGCGDRDGSANKQPPLAEQAAPALSNYTITSGSAGPVQLGMPSPEILAAMPGVTAGVELDGEGIEWMTLRLNGETLMNVMLDKNTHAASLIRVLSPRFTTEEGVKVGENLQSAGEKLGGLTEIQWTEIESREFATFANAPASMVFQVIGGDGTAGVYSNSETTTTIASASATIHSIWLMAE</sequence>
<dbReference type="OrthoDB" id="5624540at2"/>
<evidence type="ECO:0000313" key="2">
    <source>
        <dbReference type="Proteomes" id="UP000005317"/>
    </source>
</evidence>
<dbReference type="RefSeq" id="WP_002708542.1">
    <property type="nucleotide sequence ID" value="NZ_JH651384.1"/>
</dbReference>
<evidence type="ECO:0000313" key="1">
    <source>
        <dbReference type="EMBL" id="EIJ34614.1"/>
    </source>
</evidence>
<dbReference type="AlphaFoldDB" id="A0A656HF39"/>
<accession>A0A656HF39</accession>
<dbReference type="Proteomes" id="UP000005317">
    <property type="component" value="Unassembled WGS sequence"/>
</dbReference>
<reference evidence="2" key="1">
    <citation type="journal article" date="2011" name="Stand. Genomic Sci.">
        <title>Genome sequence of the filamentous, gliding Thiothrix nivea neotype strain (JP2(T)).</title>
        <authorList>
            <person name="Lapidus A."/>
            <person name="Nolan M."/>
            <person name="Lucas S."/>
            <person name="Glavina Del Rio T."/>
            <person name="Tice H."/>
            <person name="Cheng J.F."/>
            <person name="Tapia R."/>
            <person name="Han C."/>
            <person name="Goodwin L."/>
            <person name="Pitluck S."/>
            <person name="Liolios K."/>
            <person name="Pagani I."/>
            <person name="Ivanova N."/>
            <person name="Huntemann M."/>
            <person name="Mavromatis K."/>
            <person name="Mikhailova N."/>
            <person name="Pati A."/>
            <person name="Chen A."/>
            <person name="Palaniappan K."/>
            <person name="Land M."/>
            <person name="Brambilla E.M."/>
            <person name="Rohde M."/>
            <person name="Abt B."/>
            <person name="Verbarg S."/>
            <person name="Goker M."/>
            <person name="Bristow J."/>
            <person name="Eisen J.A."/>
            <person name="Markowitz V."/>
            <person name="Hugenholtz P."/>
            <person name="Kyrpides N.C."/>
            <person name="Klenk H.P."/>
            <person name="Woyke T."/>
        </authorList>
    </citation>
    <scope>NUCLEOTIDE SEQUENCE [LARGE SCALE GENOMIC DNA]</scope>
    <source>
        <strain evidence="2">ATCC 35100 / DSM 5205 / JP2</strain>
    </source>
</reference>
<evidence type="ECO:0008006" key="3">
    <source>
        <dbReference type="Google" id="ProtNLM"/>
    </source>
</evidence>
<dbReference type="PROSITE" id="PS51257">
    <property type="entry name" value="PROKAR_LIPOPROTEIN"/>
    <property type="match status" value="1"/>
</dbReference>
<proteinExistence type="predicted"/>
<organism evidence="1 2">
    <name type="scientific">Thiothrix nivea (strain ATCC 35100 / DSM 5205 / JP2)</name>
    <dbReference type="NCBI Taxonomy" id="870187"/>
    <lineage>
        <taxon>Bacteria</taxon>
        <taxon>Pseudomonadati</taxon>
        <taxon>Pseudomonadota</taxon>
        <taxon>Gammaproteobacteria</taxon>
        <taxon>Thiotrichales</taxon>
        <taxon>Thiotrichaceae</taxon>
        <taxon>Thiothrix</taxon>
    </lineage>
</organism>
<gene>
    <name evidence="1" type="ORF">Thini_2042</name>
</gene>
<protein>
    <recommendedName>
        <fullName evidence="3">Lipoprotein</fullName>
    </recommendedName>
</protein>
<name>A0A656HF39_THINJ</name>
<dbReference type="EMBL" id="JH651384">
    <property type="protein sequence ID" value="EIJ34614.1"/>
    <property type="molecule type" value="Genomic_DNA"/>
</dbReference>
<keyword evidence="2" id="KW-1185">Reference proteome</keyword>